<sequence>MSPAMESGGASPMPSASRTSTPTATSTVHSNLSQVTSVDDVADPSLPKKTKICVYCGSSPGKNPVYMQAARDLARVMAENNIGLVYGGGTVGLMGELARSLVALAGPDSVHGIIPEALVRYERDPNYTSRTRAAAAQAKAEGGDTRQLVDSTNGEPNSEANGAAETKAADGTDGTDGLAIPAEEVFGKTTVVKDMHTRKRIMAQEVLQAGPGSGFIALSGGYGTFEELLETSTWNQLGIHNKGVCVLNINGFYDGLFAWIRTSVDEGFISEGNSGIIAEAKTAEDAILALRDYKVAPSVLKLSWDKQ</sequence>
<dbReference type="RefSeq" id="XP_016589304.1">
    <property type="nucleotide sequence ID" value="XM_016729517.1"/>
</dbReference>
<dbReference type="AlphaFoldDB" id="A0A0F2MAA4"/>
<dbReference type="OrthoDB" id="414463at2759"/>
<feature type="compositionally biased region" description="Polar residues" evidence="1">
    <location>
        <begin position="28"/>
        <end position="37"/>
    </location>
</feature>
<dbReference type="GO" id="GO:0009691">
    <property type="term" value="P:cytokinin biosynthetic process"/>
    <property type="evidence" value="ECO:0007669"/>
    <property type="project" value="InterPro"/>
</dbReference>
<dbReference type="SUPFAM" id="SSF102405">
    <property type="entry name" value="MCP/YpsA-like"/>
    <property type="match status" value="1"/>
</dbReference>
<dbReference type="FunFam" id="3.40.50.450:FF:000018">
    <property type="entry name" value="Lysine decarboxylase-like protein"/>
    <property type="match status" value="1"/>
</dbReference>
<accession>A0A0F2MAA4</accession>
<comment type="caution">
    <text evidence="2">The sequence shown here is derived from an EMBL/GenBank/DDBJ whole genome shotgun (WGS) entry which is preliminary data.</text>
</comment>
<gene>
    <name evidence="2" type="ORF">SPSK_02649</name>
</gene>
<feature type="region of interest" description="Disordered" evidence="1">
    <location>
        <begin position="134"/>
        <end position="175"/>
    </location>
</feature>
<dbReference type="PANTHER" id="PTHR31223">
    <property type="entry name" value="LOG FAMILY PROTEIN YJL055W"/>
    <property type="match status" value="1"/>
</dbReference>
<dbReference type="Proteomes" id="UP000033710">
    <property type="component" value="Unassembled WGS sequence"/>
</dbReference>
<organism evidence="2 3">
    <name type="scientific">Sporothrix schenckii 1099-18</name>
    <dbReference type="NCBI Taxonomy" id="1397361"/>
    <lineage>
        <taxon>Eukaryota</taxon>
        <taxon>Fungi</taxon>
        <taxon>Dikarya</taxon>
        <taxon>Ascomycota</taxon>
        <taxon>Pezizomycotina</taxon>
        <taxon>Sordariomycetes</taxon>
        <taxon>Sordariomycetidae</taxon>
        <taxon>Ophiostomatales</taxon>
        <taxon>Ophiostomataceae</taxon>
        <taxon>Sporothrix</taxon>
    </lineage>
</organism>
<feature type="region of interest" description="Disordered" evidence="1">
    <location>
        <begin position="1"/>
        <end position="41"/>
    </location>
</feature>
<evidence type="ECO:0000313" key="2">
    <source>
        <dbReference type="EMBL" id="KJR86628.1"/>
    </source>
</evidence>
<dbReference type="Gene3D" id="3.40.50.450">
    <property type="match status" value="1"/>
</dbReference>
<dbReference type="KEGG" id="ssck:SPSK_02649"/>
<dbReference type="GO" id="GO:0005829">
    <property type="term" value="C:cytosol"/>
    <property type="evidence" value="ECO:0007669"/>
    <property type="project" value="TreeGrafter"/>
</dbReference>
<dbReference type="PANTHER" id="PTHR31223:SF70">
    <property type="entry name" value="LOG FAMILY PROTEIN YJL055W"/>
    <property type="match status" value="1"/>
</dbReference>
<dbReference type="InterPro" id="IPR005269">
    <property type="entry name" value="LOG"/>
</dbReference>
<evidence type="ECO:0008006" key="4">
    <source>
        <dbReference type="Google" id="ProtNLM"/>
    </source>
</evidence>
<reference evidence="2 3" key="2">
    <citation type="journal article" date="2015" name="Eukaryot. Cell">
        <title>Asexual propagation of a virulent clone complex in a human and feline outbreak of sporotrichosis.</title>
        <authorList>
            <person name="Teixeira Mde M."/>
            <person name="Rodrigues A.M."/>
            <person name="Tsui C.K."/>
            <person name="de Almeida L.G."/>
            <person name="Van Diepeningen A.D."/>
            <person name="van den Ende B.G."/>
            <person name="Fernandes G.F."/>
            <person name="Kano R."/>
            <person name="Hamelin R.C."/>
            <person name="Lopes-Bezerra L.M."/>
            <person name="Vasconcelos A.T."/>
            <person name="de Hoog S."/>
            <person name="de Camargo Z.P."/>
            <person name="Felipe M.S."/>
        </authorList>
    </citation>
    <scope>NUCLEOTIDE SEQUENCE [LARGE SCALE GENOMIC DNA]</scope>
    <source>
        <strain evidence="2 3">1099-18</strain>
    </source>
</reference>
<evidence type="ECO:0000313" key="3">
    <source>
        <dbReference type="Proteomes" id="UP000033710"/>
    </source>
</evidence>
<dbReference type="EMBL" id="AXCR01000006">
    <property type="protein sequence ID" value="KJR86628.1"/>
    <property type="molecule type" value="Genomic_DNA"/>
</dbReference>
<dbReference type="VEuPathDB" id="FungiDB:SPSK_02649"/>
<feature type="compositionally biased region" description="Low complexity" evidence="1">
    <location>
        <begin position="10"/>
        <end position="27"/>
    </location>
</feature>
<dbReference type="GeneID" id="27664794"/>
<proteinExistence type="predicted"/>
<dbReference type="InterPro" id="IPR031100">
    <property type="entry name" value="LOG_fam"/>
</dbReference>
<dbReference type="GO" id="GO:0016799">
    <property type="term" value="F:hydrolase activity, hydrolyzing N-glycosyl compounds"/>
    <property type="evidence" value="ECO:0007669"/>
    <property type="project" value="TreeGrafter"/>
</dbReference>
<reference evidence="2 3" key="1">
    <citation type="journal article" date="2014" name="BMC Genomics">
        <title>Comparative genomics of the major fungal agents of human and animal Sporotrichosis: Sporothrix schenckii and Sporothrix brasiliensis.</title>
        <authorList>
            <person name="Teixeira M.M."/>
            <person name="de Almeida L.G."/>
            <person name="Kubitschek-Barreira P."/>
            <person name="Alves F.L."/>
            <person name="Kioshima E.S."/>
            <person name="Abadio A.K."/>
            <person name="Fernandes L."/>
            <person name="Derengowski L.S."/>
            <person name="Ferreira K.S."/>
            <person name="Souza R.C."/>
            <person name="Ruiz J.C."/>
            <person name="de Andrade N.C."/>
            <person name="Paes H.C."/>
            <person name="Nicola A.M."/>
            <person name="Albuquerque P."/>
            <person name="Gerber A.L."/>
            <person name="Martins V.P."/>
            <person name="Peconick L.D."/>
            <person name="Neto A.V."/>
            <person name="Chaucanez C.B."/>
            <person name="Silva P.A."/>
            <person name="Cunha O.L."/>
            <person name="de Oliveira F.F."/>
            <person name="dos Santos T.C."/>
            <person name="Barros A.L."/>
            <person name="Soares M.A."/>
            <person name="de Oliveira L.M."/>
            <person name="Marini M.M."/>
            <person name="Villalobos-Duno H."/>
            <person name="Cunha M.M."/>
            <person name="de Hoog S."/>
            <person name="da Silveira J.F."/>
            <person name="Henrissat B."/>
            <person name="Nino-Vega G.A."/>
            <person name="Cisalpino P.S."/>
            <person name="Mora-Montes H.M."/>
            <person name="Almeida S.R."/>
            <person name="Stajich J.E."/>
            <person name="Lopes-Bezerra L.M."/>
            <person name="Vasconcelos A.T."/>
            <person name="Felipe M.S."/>
        </authorList>
    </citation>
    <scope>NUCLEOTIDE SEQUENCE [LARGE SCALE GENOMIC DNA]</scope>
    <source>
        <strain evidence="2 3">1099-18</strain>
    </source>
</reference>
<dbReference type="NCBIfam" id="TIGR00730">
    <property type="entry name" value="Rossman fold protein, TIGR00730 family"/>
    <property type="match status" value="1"/>
</dbReference>
<protein>
    <recommendedName>
        <fullName evidence="4">Lysine decarboxylase-like protein</fullName>
    </recommendedName>
</protein>
<dbReference type="Pfam" id="PF03641">
    <property type="entry name" value="Lysine_decarbox"/>
    <property type="match status" value="1"/>
</dbReference>
<name>A0A0F2MAA4_SPOSC</name>
<feature type="compositionally biased region" description="Polar residues" evidence="1">
    <location>
        <begin position="148"/>
        <end position="160"/>
    </location>
</feature>
<evidence type="ECO:0000256" key="1">
    <source>
        <dbReference type="SAM" id="MobiDB-lite"/>
    </source>
</evidence>